<dbReference type="OrthoDB" id="5775046at2759"/>
<dbReference type="PANTHER" id="PTHR24412">
    <property type="entry name" value="KELCH PROTEIN"/>
    <property type="match status" value="1"/>
</dbReference>
<dbReference type="Pfam" id="PF24681">
    <property type="entry name" value="Kelch_KLHDC2_KLHL20_DRC7"/>
    <property type="match status" value="1"/>
</dbReference>
<dbReference type="InterPro" id="IPR011705">
    <property type="entry name" value="BACK"/>
</dbReference>
<protein>
    <recommendedName>
        <fullName evidence="3">BACK domain-containing protein</fullName>
    </recommendedName>
</protein>
<dbReference type="Pfam" id="PF01344">
    <property type="entry name" value="Kelch_1"/>
    <property type="match status" value="1"/>
</dbReference>
<proteinExistence type="predicted"/>
<dbReference type="InterPro" id="IPR006652">
    <property type="entry name" value="Kelch_1"/>
</dbReference>
<feature type="domain" description="BACK" evidence="3">
    <location>
        <begin position="133"/>
        <end position="209"/>
    </location>
</feature>
<dbReference type="AlphaFoldDB" id="A0A4U5PES9"/>
<gene>
    <name evidence="4" type="ORF">L596_009250</name>
</gene>
<evidence type="ECO:0000313" key="4">
    <source>
        <dbReference type="EMBL" id="TKR95027.1"/>
    </source>
</evidence>
<dbReference type="SMART" id="SM00612">
    <property type="entry name" value="Kelch"/>
    <property type="match status" value="5"/>
</dbReference>
<dbReference type="Gene3D" id="2.120.10.80">
    <property type="entry name" value="Kelch-type beta propeller"/>
    <property type="match status" value="2"/>
</dbReference>
<dbReference type="InterPro" id="IPR015915">
    <property type="entry name" value="Kelch-typ_b-propeller"/>
</dbReference>
<dbReference type="STRING" id="34508.A0A4U5PES9"/>
<reference evidence="4 5" key="2">
    <citation type="journal article" date="2019" name="G3 (Bethesda)">
        <title>Hybrid Assembly of the Genome of the Entomopathogenic Nematode Steinernema carpocapsae Identifies the X-Chromosome.</title>
        <authorList>
            <person name="Serra L."/>
            <person name="Macchietto M."/>
            <person name="Macias-Munoz A."/>
            <person name="McGill C.J."/>
            <person name="Rodriguez I.M."/>
            <person name="Rodriguez B."/>
            <person name="Murad R."/>
            <person name="Mortazavi A."/>
        </authorList>
    </citation>
    <scope>NUCLEOTIDE SEQUENCE [LARGE SCALE GENOMIC DNA]</scope>
    <source>
        <strain evidence="4 5">ALL</strain>
    </source>
</reference>
<keyword evidence="2" id="KW-0677">Repeat</keyword>
<name>A0A4U5PES9_STECR</name>
<keyword evidence="5" id="KW-1185">Reference proteome</keyword>
<keyword evidence="1" id="KW-0880">Kelch repeat</keyword>
<organism evidence="4 5">
    <name type="scientific">Steinernema carpocapsae</name>
    <name type="common">Entomopathogenic nematode</name>
    <dbReference type="NCBI Taxonomy" id="34508"/>
    <lineage>
        <taxon>Eukaryota</taxon>
        <taxon>Metazoa</taxon>
        <taxon>Ecdysozoa</taxon>
        <taxon>Nematoda</taxon>
        <taxon>Chromadorea</taxon>
        <taxon>Rhabditida</taxon>
        <taxon>Tylenchina</taxon>
        <taxon>Panagrolaimomorpha</taxon>
        <taxon>Strongyloidoidea</taxon>
        <taxon>Steinernematidae</taxon>
        <taxon>Steinernema</taxon>
    </lineage>
</organism>
<dbReference type="PRINTS" id="PR00501">
    <property type="entry name" value="KELCHREPEAT"/>
</dbReference>
<dbReference type="Proteomes" id="UP000298663">
    <property type="component" value="Unassembled WGS sequence"/>
</dbReference>
<dbReference type="Gene3D" id="1.25.40.420">
    <property type="match status" value="1"/>
</dbReference>
<evidence type="ECO:0000256" key="2">
    <source>
        <dbReference type="ARBA" id="ARBA00022737"/>
    </source>
</evidence>
<dbReference type="SUPFAM" id="SSF117281">
    <property type="entry name" value="Kelch motif"/>
    <property type="match status" value="2"/>
</dbReference>
<evidence type="ECO:0000313" key="5">
    <source>
        <dbReference type="Proteomes" id="UP000298663"/>
    </source>
</evidence>
<dbReference type="PANTHER" id="PTHR24412:SF489">
    <property type="entry name" value="RING FINGER DOMAIN AND KELCH REPEAT-CONTAINING PROTEIN DDB_G0271372"/>
    <property type="match status" value="1"/>
</dbReference>
<dbReference type="Pfam" id="PF07707">
    <property type="entry name" value="BACK"/>
    <property type="match status" value="1"/>
</dbReference>
<sequence>MFVQGAFSGQNCGQNELFLAMIWPRFAVQRSRLRKKWPLGAQLLNKTSSYPVTRFEMDFDKELMEMIANFMNTGDFDDVLKKWYRVENLLAACEEMGFKELLQKVLKTVAERTTIVTAFNDWRMLRSLDHPSQKKALDLILYHLRTMERSEDVKNLSYNEMKLIMASDGLNIFDEADGWRLIKAWIKVDQIQRLEHVKSLFALLRFRTTQEAAEVIAKDPMLRAQSAVAEASQSPPRDPRNFLLALNGWSIGGIAEIEVYSNYTRQFISTALLEDSDNPDSKIAYASAVVFDGKLYVIGGGFQEFSPKVRVFDPATLKWSPCPSLKFKRCYASAVVFNEKIYVMGGYDGSRRLDSVEIYDPKTKIWKMTARMTEKRSDAAAVVFNGFIYVFGGVSQTSLHTSVERYDPATNTWQFVASLPDPLSGLSAVVYEGNVILLGGNLNGIRQRTAYKFTRSHAFLNFPQLITARSNAGAACYNGKLYIAGGYSTSSSRVIDSVEVLENGAWKEHTKLSRPKSGLALVTLDNWPEPPSWMFKGSLSDP</sequence>
<dbReference type="EMBL" id="AZBU02000002">
    <property type="protein sequence ID" value="TKR95027.1"/>
    <property type="molecule type" value="Genomic_DNA"/>
</dbReference>
<accession>A0A4U5PES9</accession>
<reference evidence="4 5" key="1">
    <citation type="journal article" date="2015" name="Genome Biol.">
        <title>Comparative genomics of Steinernema reveals deeply conserved gene regulatory networks.</title>
        <authorList>
            <person name="Dillman A.R."/>
            <person name="Macchietto M."/>
            <person name="Porter C.F."/>
            <person name="Rogers A."/>
            <person name="Williams B."/>
            <person name="Antoshechkin I."/>
            <person name="Lee M.M."/>
            <person name="Goodwin Z."/>
            <person name="Lu X."/>
            <person name="Lewis E.E."/>
            <person name="Goodrich-Blair H."/>
            <person name="Stock S.P."/>
            <person name="Adams B.J."/>
            <person name="Sternberg P.W."/>
            <person name="Mortazavi A."/>
        </authorList>
    </citation>
    <scope>NUCLEOTIDE SEQUENCE [LARGE SCALE GENOMIC DNA]</scope>
    <source>
        <strain evidence="4 5">ALL</strain>
    </source>
</reference>
<comment type="caution">
    <text evidence="4">The sequence shown here is derived from an EMBL/GenBank/DDBJ whole genome shotgun (WGS) entry which is preliminary data.</text>
</comment>
<evidence type="ECO:0000259" key="3">
    <source>
        <dbReference type="Pfam" id="PF07707"/>
    </source>
</evidence>
<evidence type="ECO:0000256" key="1">
    <source>
        <dbReference type="ARBA" id="ARBA00022441"/>
    </source>
</evidence>